<evidence type="ECO:0000313" key="2">
    <source>
        <dbReference type="Proteomes" id="UP001234297"/>
    </source>
</evidence>
<gene>
    <name evidence="1" type="ORF">MRB53_014669</name>
</gene>
<dbReference type="EMBL" id="CM056812">
    <property type="protein sequence ID" value="KAJ8618483.1"/>
    <property type="molecule type" value="Genomic_DNA"/>
</dbReference>
<dbReference type="Proteomes" id="UP001234297">
    <property type="component" value="Chromosome 4"/>
</dbReference>
<comment type="caution">
    <text evidence="1">The sequence shown here is derived from an EMBL/GenBank/DDBJ whole genome shotgun (WGS) entry which is preliminary data.</text>
</comment>
<accession>A0ACC2KBP8</accession>
<organism evidence="1 2">
    <name type="scientific">Persea americana</name>
    <name type="common">Avocado</name>
    <dbReference type="NCBI Taxonomy" id="3435"/>
    <lineage>
        <taxon>Eukaryota</taxon>
        <taxon>Viridiplantae</taxon>
        <taxon>Streptophyta</taxon>
        <taxon>Embryophyta</taxon>
        <taxon>Tracheophyta</taxon>
        <taxon>Spermatophyta</taxon>
        <taxon>Magnoliopsida</taxon>
        <taxon>Magnoliidae</taxon>
        <taxon>Laurales</taxon>
        <taxon>Lauraceae</taxon>
        <taxon>Persea</taxon>
    </lineage>
</organism>
<evidence type="ECO:0000313" key="1">
    <source>
        <dbReference type="EMBL" id="KAJ8618483.1"/>
    </source>
</evidence>
<sequence length="336" mass="38036">MLDSKMKSYPPLIDQCKSRLDPCHIQWSSYDGEGHIIAECQLPLIDLRALIGPGSESERQACEAAIVKASSEWGFFQVLNHGISQELLEEMRREQKKLFELPHEKKVGCRLLNNSYRRGTPTATSLKEFSWSEAFHIPLTNISEDGCFSEESNSLRKVMEKVAGAMSDLARLLAGVLTESLGHKNGLFLDEGSCFLRLNRYPRCPFSQQIHGLVPHTDSDFLTILDQDQVGGLHLMKDSKWVSVKPNPKALVVNVGDLFQAWSNDVYKSVEHKVMANSTVERYSMAYFLCPSYDSMIGSCKEPSVYKKFTFGEYRQQVQEDVKKTGRKVGLPRFLL</sequence>
<reference evidence="1 2" key="1">
    <citation type="journal article" date="2022" name="Hortic Res">
        <title>A haplotype resolved chromosomal level avocado genome allows analysis of novel avocado genes.</title>
        <authorList>
            <person name="Nath O."/>
            <person name="Fletcher S.J."/>
            <person name="Hayward A."/>
            <person name="Shaw L.M."/>
            <person name="Masouleh A.K."/>
            <person name="Furtado A."/>
            <person name="Henry R.J."/>
            <person name="Mitter N."/>
        </authorList>
    </citation>
    <scope>NUCLEOTIDE SEQUENCE [LARGE SCALE GENOMIC DNA]</scope>
    <source>
        <strain evidence="2">cv. Hass</strain>
    </source>
</reference>
<keyword evidence="2" id="KW-1185">Reference proteome</keyword>
<name>A0ACC2KBP8_PERAE</name>
<protein>
    <submittedName>
        <fullName evidence="1">Uncharacterized protein</fullName>
    </submittedName>
</protein>
<proteinExistence type="predicted"/>